<name>A0ABD1CEX1_CULPP</name>
<proteinExistence type="predicted"/>
<evidence type="ECO:0008006" key="3">
    <source>
        <dbReference type="Google" id="ProtNLM"/>
    </source>
</evidence>
<comment type="caution">
    <text evidence="1">The sequence shown here is derived from an EMBL/GenBank/DDBJ whole genome shotgun (WGS) entry which is preliminary data.</text>
</comment>
<evidence type="ECO:0000313" key="2">
    <source>
        <dbReference type="Proteomes" id="UP001562425"/>
    </source>
</evidence>
<reference evidence="1 2" key="1">
    <citation type="submission" date="2024-05" db="EMBL/GenBank/DDBJ databases">
        <title>Culex pipiens pipiens assembly and annotation.</title>
        <authorList>
            <person name="Alout H."/>
            <person name="Durand T."/>
        </authorList>
    </citation>
    <scope>NUCLEOTIDE SEQUENCE [LARGE SCALE GENOMIC DNA]</scope>
    <source>
        <strain evidence="1">HA-2024</strain>
        <tissue evidence="1">Whole body</tissue>
    </source>
</reference>
<dbReference type="AlphaFoldDB" id="A0ABD1CEX1"/>
<organism evidence="1 2">
    <name type="scientific">Culex pipiens pipiens</name>
    <name type="common">Northern house mosquito</name>
    <dbReference type="NCBI Taxonomy" id="38569"/>
    <lineage>
        <taxon>Eukaryota</taxon>
        <taxon>Metazoa</taxon>
        <taxon>Ecdysozoa</taxon>
        <taxon>Arthropoda</taxon>
        <taxon>Hexapoda</taxon>
        <taxon>Insecta</taxon>
        <taxon>Pterygota</taxon>
        <taxon>Neoptera</taxon>
        <taxon>Endopterygota</taxon>
        <taxon>Diptera</taxon>
        <taxon>Nematocera</taxon>
        <taxon>Culicoidea</taxon>
        <taxon>Culicidae</taxon>
        <taxon>Culicinae</taxon>
        <taxon>Culicini</taxon>
        <taxon>Culex</taxon>
        <taxon>Culex</taxon>
    </lineage>
</organism>
<protein>
    <recommendedName>
        <fullName evidence="3">Endonuclease/exonuclease/phosphatase domain-containing protein</fullName>
    </recommendedName>
</protein>
<dbReference type="EMBL" id="JBEHCU010012975">
    <property type="protein sequence ID" value="KAL1374878.1"/>
    <property type="molecule type" value="Genomic_DNA"/>
</dbReference>
<dbReference type="SUPFAM" id="SSF56219">
    <property type="entry name" value="DNase I-like"/>
    <property type="match status" value="1"/>
</dbReference>
<sequence>MGGGTAVLVRRELAPQCSFRRVSDNICVLRVSVFGENLCVFSVYARSSSDQADPEFTNLSSYLYSMPVGQRSNVLIMGDLNAHVGKLDLLPYERELIGNRLHHAYSKIVAYLSPGVEEIAAHSSTT</sequence>
<dbReference type="Proteomes" id="UP001562425">
    <property type="component" value="Unassembled WGS sequence"/>
</dbReference>
<keyword evidence="2" id="KW-1185">Reference proteome</keyword>
<gene>
    <name evidence="1" type="ORF">pipiens_017842</name>
</gene>
<evidence type="ECO:0000313" key="1">
    <source>
        <dbReference type="EMBL" id="KAL1374878.1"/>
    </source>
</evidence>
<dbReference type="InterPro" id="IPR036691">
    <property type="entry name" value="Endo/exonu/phosph_ase_sf"/>
</dbReference>
<accession>A0ABD1CEX1</accession>
<dbReference type="Gene3D" id="3.60.10.10">
    <property type="entry name" value="Endonuclease/exonuclease/phosphatase"/>
    <property type="match status" value="1"/>
</dbReference>